<reference evidence="1 2" key="1">
    <citation type="submission" date="2015-11" db="EMBL/GenBank/DDBJ databases">
        <title>Genomes and virulence difference between two physiological races of Phytophthora nicotianae.</title>
        <authorList>
            <person name="Liu H."/>
            <person name="Ma X."/>
            <person name="Yu H."/>
            <person name="Fang D."/>
            <person name="Li Y."/>
            <person name="Wang X."/>
            <person name="Wang W."/>
            <person name="Dong Y."/>
            <person name="Xiao B."/>
        </authorList>
    </citation>
    <scope>NUCLEOTIDE SEQUENCE [LARGE SCALE GENOMIC DNA]</scope>
    <source>
        <strain evidence="2">race 0</strain>
    </source>
</reference>
<dbReference type="AlphaFoldDB" id="A0A0W8E085"/>
<protein>
    <submittedName>
        <fullName evidence="1">Uncharacterized protein</fullName>
    </submittedName>
</protein>
<gene>
    <name evidence="1" type="ORF">AM587_10000065</name>
</gene>
<comment type="caution">
    <text evidence="1">The sequence shown here is derived from an EMBL/GenBank/DDBJ whole genome shotgun (WGS) entry which is preliminary data.</text>
</comment>
<evidence type="ECO:0000313" key="2">
    <source>
        <dbReference type="Proteomes" id="UP000052943"/>
    </source>
</evidence>
<evidence type="ECO:0000313" key="1">
    <source>
        <dbReference type="EMBL" id="KUG02072.1"/>
    </source>
</evidence>
<organism evidence="1 2">
    <name type="scientific">Phytophthora nicotianae</name>
    <name type="common">Potato buckeye rot agent</name>
    <name type="synonym">Phytophthora parasitica</name>
    <dbReference type="NCBI Taxonomy" id="4792"/>
    <lineage>
        <taxon>Eukaryota</taxon>
        <taxon>Sar</taxon>
        <taxon>Stramenopiles</taxon>
        <taxon>Oomycota</taxon>
        <taxon>Peronosporomycetes</taxon>
        <taxon>Peronosporales</taxon>
        <taxon>Peronosporaceae</taxon>
        <taxon>Phytophthora</taxon>
    </lineage>
</organism>
<sequence>MNALSSKNKKQLASFWNQGFFIQPMFSSDECTEALKELKKLDIKGPVFKEVYLPAQDTHRFQECISDFTQLDAISVIKDRVEKFVVGLNEKWLIRPDGWTALRSLPGGTKQGNHCDFPFFETSFAQKKTGWVQASVLVSLSDNTEIWL</sequence>
<dbReference type="EMBL" id="LNFO01000101">
    <property type="protein sequence ID" value="KUG02072.1"/>
    <property type="molecule type" value="Genomic_DNA"/>
</dbReference>
<dbReference type="SUPFAM" id="SSF51197">
    <property type="entry name" value="Clavaminate synthase-like"/>
    <property type="match status" value="1"/>
</dbReference>
<dbReference type="Proteomes" id="UP000052943">
    <property type="component" value="Unassembled WGS sequence"/>
</dbReference>
<accession>A0A0W8E085</accession>
<proteinExistence type="predicted"/>
<name>A0A0W8E085_PHYNI</name>